<evidence type="ECO:0000313" key="2">
    <source>
        <dbReference type="EMBL" id="MFD2212691.1"/>
    </source>
</evidence>
<feature type="transmembrane region" description="Helical" evidence="1">
    <location>
        <begin position="110"/>
        <end position="132"/>
    </location>
</feature>
<reference evidence="3" key="1">
    <citation type="journal article" date="2019" name="Int. J. Syst. Evol. Microbiol.">
        <title>The Global Catalogue of Microorganisms (GCM) 10K type strain sequencing project: providing services to taxonomists for standard genome sequencing and annotation.</title>
        <authorList>
            <consortium name="The Broad Institute Genomics Platform"/>
            <consortium name="The Broad Institute Genome Sequencing Center for Infectious Disease"/>
            <person name="Wu L."/>
            <person name="Ma J."/>
        </authorList>
    </citation>
    <scope>NUCLEOTIDE SEQUENCE [LARGE SCALE GENOMIC DNA]</scope>
    <source>
        <strain evidence="3">CGMCC 1.15474</strain>
    </source>
</reference>
<organism evidence="2 3">
    <name type="scientific">Metabacillus endolithicus</name>
    <dbReference type="NCBI Taxonomy" id="1535204"/>
    <lineage>
        <taxon>Bacteria</taxon>
        <taxon>Bacillati</taxon>
        <taxon>Bacillota</taxon>
        <taxon>Bacilli</taxon>
        <taxon>Bacillales</taxon>
        <taxon>Bacillaceae</taxon>
        <taxon>Metabacillus</taxon>
    </lineage>
</organism>
<feature type="transmembrane region" description="Helical" evidence="1">
    <location>
        <begin position="12"/>
        <end position="34"/>
    </location>
</feature>
<evidence type="ECO:0000256" key="1">
    <source>
        <dbReference type="SAM" id="Phobius"/>
    </source>
</evidence>
<dbReference type="Proteomes" id="UP001597318">
    <property type="component" value="Unassembled WGS sequence"/>
</dbReference>
<accession>A0ABW5BV89</accession>
<keyword evidence="1" id="KW-0472">Membrane</keyword>
<keyword evidence="1" id="KW-1133">Transmembrane helix</keyword>
<dbReference type="EMBL" id="JBHUIK010000001">
    <property type="protein sequence ID" value="MFD2212691.1"/>
    <property type="molecule type" value="Genomic_DNA"/>
</dbReference>
<feature type="transmembrane region" description="Helical" evidence="1">
    <location>
        <begin position="46"/>
        <end position="69"/>
    </location>
</feature>
<comment type="caution">
    <text evidence="2">The sequence shown here is derived from an EMBL/GenBank/DDBJ whole genome shotgun (WGS) entry which is preliminary data.</text>
</comment>
<feature type="transmembrane region" description="Helical" evidence="1">
    <location>
        <begin position="75"/>
        <end position="98"/>
    </location>
</feature>
<sequence length="136" mass="15941">MYDALQLGPFTIQLFWIISFFSFLATYFILDGLLKESTIKKFMKQHFWTVVFIIFITYKISVVLFHPQLLLTNRWLFLTGGNNGIYLGLCLSLIFLVWNMVRERIVIKHFVFGLIILITVFVGTFSLVKFIVLSVM</sequence>
<name>A0ABW5BV89_9BACI</name>
<dbReference type="RefSeq" id="WP_247341934.1">
    <property type="nucleotide sequence ID" value="NZ_CP095550.1"/>
</dbReference>
<keyword evidence="1" id="KW-0812">Transmembrane</keyword>
<proteinExistence type="predicted"/>
<protein>
    <submittedName>
        <fullName evidence="2">Uncharacterized protein</fullName>
    </submittedName>
</protein>
<gene>
    <name evidence="2" type="ORF">ACFSKK_03085</name>
</gene>
<keyword evidence="3" id="KW-1185">Reference proteome</keyword>
<evidence type="ECO:0000313" key="3">
    <source>
        <dbReference type="Proteomes" id="UP001597318"/>
    </source>
</evidence>